<dbReference type="InterPro" id="IPR005119">
    <property type="entry name" value="LysR_subst-bd"/>
</dbReference>
<dbReference type="RefSeq" id="WP_093741119.1">
    <property type="nucleotide sequence ID" value="NZ_FNBP01000003.1"/>
</dbReference>
<dbReference type="InterPro" id="IPR036388">
    <property type="entry name" value="WH-like_DNA-bd_sf"/>
</dbReference>
<evidence type="ECO:0000313" key="6">
    <source>
        <dbReference type="EMBL" id="SDF88476.1"/>
    </source>
</evidence>
<dbReference type="CDD" id="cd05466">
    <property type="entry name" value="PBP2_LTTR_substrate"/>
    <property type="match status" value="1"/>
</dbReference>
<keyword evidence="2" id="KW-0805">Transcription regulation</keyword>
<evidence type="ECO:0000313" key="7">
    <source>
        <dbReference type="Proteomes" id="UP000199399"/>
    </source>
</evidence>
<protein>
    <submittedName>
        <fullName evidence="6">DNA-binding transcriptional regulator, LysR family</fullName>
    </submittedName>
</protein>
<feature type="domain" description="HTH lysR-type" evidence="5">
    <location>
        <begin position="1"/>
        <end position="60"/>
    </location>
</feature>
<organism evidence="6 7">
    <name type="scientific">Sulfitobacter delicatus</name>
    <dbReference type="NCBI Taxonomy" id="218672"/>
    <lineage>
        <taxon>Bacteria</taxon>
        <taxon>Pseudomonadati</taxon>
        <taxon>Pseudomonadota</taxon>
        <taxon>Alphaproteobacteria</taxon>
        <taxon>Rhodobacterales</taxon>
        <taxon>Roseobacteraceae</taxon>
        <taxon>Sulfitobacter</taxon>
    </lineage>
</organism>
<dbReference type="AlphaFoldDB" id="A0A1G7PQE3"/>
<dbReference type="Pfam" id="PF03466">
    <property type="entry name" value="LysR_substrate"/>
    <property type="match status" value="1"/>
</dbReference>
<dbReference type="PANTHER" id="PTHR30537:SF3">
    <property type="entry name" value="TRANSCRIPTIONAL REGULATORY PROTEIN"/>
    <property type="match status" value="1"/>
</dbReference>
<name>A0A1G7PQE3_9RHOB</name>
<dbReference type="InterPro" id="IPR036390">
    <property type="entry name" value="WH_DNA-bd_sf"/>
</dbReference>
<dbReference type="PANTHER" id="PTHR30537">
    <property type="entry name" value="HTH-TYPE TRANSCRIPTIONAL REGULATOR"/>
    <property type="match status" value="1"/>
</dbReference>
<dbReference type="InterPro" id="IPR058163">
    <property type="entry name" value="LysR-type_TF_proteobact-type"/>
</dbReference>
<dbReference type="GO" id="GO:0006351">
    <property type="term" value="P:DNA-templated transcription"/>
    <property type="evidence" value="ECO:0007669"/>
    <property type="project" value="TreeGrafter"/>
</dbReference>
<gene>
    <name evidence="6" type="ORF">SAMN04489759_103412</name>
</gene>
<dbReference type="EMBL" id="FNBP01000003">
    <property type="protein sequence ID" value="SDF88476.1"/>
    <property type="molecule type" value="Genomic_DNA"/>
</dbReference>
<sequence>MDQNWDDLRLFLAVAREQSLSAAGKLLRLDPATLGRRMARLEKTLQTVLFVKSPQGYALTEAGSDLMQRATKAEQAMRAATAGVPVQSDRLSGQIRVGAPDGAANYLLPQVCAAIAAQNPDLDVQIIALPRVFNLSRREADMAIGVSAPTAGRLVVQKVTDYKLHLAAAEGYLSAHPQIASVADLQQHRMVGYIPDMIFDRELDYLADLGVNRVALASNSVSVQVRMIQQGGGIGIAHDFSLPATPGVRRILTEEVSLTRAFYLIRHADDRRNARLSAFADALAVGLRAETARLEALAAGQTAPKA</sequence>
<dbReference type="GO" id="GO:0003700">
    <property type="term" value="F:DNA-binding transcription factor activity"/>
    <property type="evidence" value="ECO:0007669"/>
    <property type="project" value="InterPro"/>
</dbReference>
<evidence type="ECO:0000256" key="4">
    <source>
        <dbReference type="ARBA" id="ARBA00023163"/>
    </source>
</evidence>
<dbReference type="Gene3D" id="1.10.10.10">
    <property type="entry name" value="Winged helix-like DNA-binding domain superfamily/Winged helix DNA-binding domain"/>
    <property type="match status" value="1"/>
</dbReference>
<reference evidence="7" key="1">
    <citation type="submission" date="2016-10" db="EMBL/GenBank/DDBJ databases">
        <authorList>
            <person name="Varghese N."/>
            <person name="Submissions S."/>
        </authorList>
    </citation>
    <scope>NUCLEOTIDE SEQUENCE [LARGE SCALE GENOMIC DNA]</scope>
    <source>
        <strain evidence="7">DSM 16477</strain>
    </source>
</reference>
<dbReference type="SUPFAM" id="SSF53850">
    <property type="entry name" value="Periplasmic binding protein-like II"/>
    <property type="match status" value="1"/>
</dbReference>
<keyword evidence="3 6" id="KW-0238">DNA-binding</keyword>
<dbReference type="GO" id="GO:0043565">
    <property type="term" value="F:sequence-specific DNA binding"/>
    <property type="evidence" value="ECO:0007669"/>
    <property type="project" value="TreeGrafter"/>
</dbReference>
<evidence type="ECO:0000256" key="3">
    <source>
        <dbReference type="ARBA" id="ARBA00023125"/>
    </source>
</evidence>
<dbReference type="OrthoDB" id="9787460at2"/>
<dbReference type="Gene3D" id="3.40.190.290">
    <property type="match status" value="1"/>
</dbReference>
<keyword evidence="4" id="KW-0804">Transcription</keyword>
<dbReference type="SUPFAM" id="SSF46785">
    <property type="entry name" value="Winged helix' DNA-binding domain"/>
    <property type="match status" value="1"/>
</dbReference>
<accession>A0A1G7PQE3</accession>
<dbReference type="PROSITE" id="PS50931">
    <property type="entry name" value="HTH_LYSR"/>
    <property type="match status" value="1"/>
</dbReference>
<evidence type="ECO:0000256" key="1">
    <source>
        <dbReference type="ARBA" id="ARBA00009437"/>
    </source>
</evidence>
<evidence type="ECO:0000256" key="2">
    <source>
        <dbReference type="ARBA" id="ARBA00023015"/>
    </source>
</evidence>
<proteinExistence type="inferred from homology"/>
<dbReference type="STRING" id="218672.SAMN04489759_103412"/>
<dbReference type="InterPro" id="IPR000847">
    <property type="entry name" value="LysR_HTH_N"/>
</dbReference>
<comment type="similarity">
    <text evidence="1">Belongs to the LysR transcriptional regulatory family.</text>
</comment>
<dbReference type="Proteomes" id="UP000199399">
    <property type="component" value="Unassembled WGS sequence"/>
</dbReference>
<dbReference type="Pfam" id="PF00126">
    <property type="entry name" value="HTH_1"/>
    <property type="match status" value="1"/>
</dbReference>
<evidence type="ECO:0000259" key="5">
    <source>
        <dbReference type="PROSITE" id="PS50931"/>
    </source>
</evidence>
<keyword evidence="7" id="KW-1185">Reference proteome</keyword>